<evidence type="ECO:0000313" key="2">
    <source>
        <dbReference type="Proteomes" id="UP000095192"/>
    </source>
</evidence>
<accession>A0A1D3D5M3</accession>
<reference evidence="1 2" key="1">
    <citation type="journal article" date="2016" name="BMC Genomics">
        <title>Comparative genomics reveals Cyclospora cayetanensis possesses coccidia-like metabolism and invasion components but unique surface antigens.</title>
        <authorList>
            <person name="Liu S."/>
            <person name="Wang L."/>
            <person name="Zheng H."/>
            <person name="Xu Z."/>
            <person name="Roellig D.M."/>
            <person name="Li N."/>
            <person name="Frace M.A."/>
            <person name="Tang K."/>
            <person name="Arrowood M.J."/>
            <person name="Moss D.M."/>
            <person name="Zhang L."/>
            <person name="Feng Y."/>
            <person name="Xiao L."/>
        </authorList>
    </citation>
    <scope>NUCLEOTIDE SEQUENCE [LARGE SCALE GENOMIC DNA]</scope>
    <source>
        <strain evidence="1 2">CHN_HEN01</strain>
    </source>
</reference>
<name>A0A1D3D5M3_9EIME</name>
<gene>
    <name evidence="1" type="ORF">cyc_06461</name>
</gene>
<organism evidence="1 2">
    <name type="scientific">Cyclospora cayetanensis</name>
    <dbReference type="NCBI Taxonomy" id="88456"/>
    <lineage>
        <taxon>Eukaryota</taxon>
        <taxon>Sar</taxon>
        <taxon>Alveolata</taxon>
        <taxon>Apicomplexa</taxon>
        <taxon>Conoidasida</taxon>
        <taxon>Coccidia</taxon>
        <taxon>Eucoccidiorida</taxon>
        <taxon>Eimeriorina</taxon>
        <taxon>Eimeriidae</taxon>
        <taxon>Cyclospora</taxon>
    </lineage>
</organism>
<dbReference type="EMBL" id="JROU02000635">
    <property type="protein sequence ID" value="OEH78753.1"/>
    <property type="molecule type" value="Genomic_DNA"/>
</dbReference>
<protein>
    <submittedName>
        <fullName evidence="1">Uncharacterized protein</fullName>
    </submittedName>
</protein>
<keyword evidence="2" id="KW-1185">Reference proteome</keyword>
<dbReference type="AlphaFoldDB" id="A0A1D3D5M3"/>
<proteinExistence type="predicted"/>
<comment type="caution">
    <text evidence="1">The sequence shown here is derived from an EMBL/GenBank/DDBJ whole genome shotgun (WGS) entry which is preliminary data.</text>
</comment>
<sequence length="95" mass="9951">MLLPQSGGVLGASLLAPSASTTAVGGSGEEGSSQWKCCCSLEEHLRLPSVEAESNNCQEPQSSVTIRVSLYRSECNENQTPVAALAAMRSQRLPS</sequence>
<dbReference type="Proteomes" id="UP000095192">
    <property type="component" value="Unassembled WGS sequence"/>
</dbReference>
<evidence type="ECO:0000313" key="1">
    <source>
        <dbReference type="EMBL" id="OEH78753.1"/>
    </source>
</evidence>
<dbReference type="InParanoid" id="A0A1D3D5M3"/>
<dbReference type="VEuPathDB" id="ToxoDB:cyc_06461"/>